<protein>
    <recommendedName>
        <fullName evidence="3">Peptidase M28 domain-containing protein</fullName>
    </recommendedName>
</protein>
<accession>A0A383VTT7</accession>
<dbReference type="GO" id="GO:0046872">
    <property type="term" value="F:metal ion binding"/>
    <property type="evidence" value="ECO:0007669"/>
    <property type="project" value="UniProtKB-KW"/>
</dbReference>
<sequence>MLALLCAAALCQGAKLDVKASKVVENLQVLASFSDDPFPAVTRILFTPKDMEARAYVKSLMTEVGLEVREDAMGNIFGRWQGSDPALGSVLTGSHCDAIPLAGMYDGTLGVIGAIEALAALKRAGFQPKRSLEVMMFTSEEPTRFKLSCVGSRAMAGALAADTLDVKLDENGTSFLEVRVITLPPL</sequence>
<name>A0A383VTT7_TETOB</name>
<organism evidence="4 5">
    <name type="scientific">Tetradesmus obliquus</name>
    <name type="common">Green alga</name>
    <name type="synonym">Acutodesmus obliquus</name>
    <dbReference type="NCBI Taxonomy" id="3088"/>
    <lineage>
        <taxon>Eukaryota</taxon>
        <taxon>Viridiplantae</taxon>
        <taxon>Chlorophyta</taxon>
        <taxon>core chlorophytes</taxon>
        <taxon>Chlorophyceae</taxon>
        <taxon>CS clade</taxon>
        <taxon>Sphaeropleales</taxon>
        <taxon>Scenedesmaceae</taxon>
        <taxon>Tetradesmus</taxon>
    </lineage>
</organism>
<dbReference type="Pfam" id="PF04389">
    <property type="entry name" value="Peptidase_M28"/>
    <property type="match status" value="1"/>
</dbReference>
<dbReference type="Proteomes" id="UP000256970">
    <property type="component" value="Unassembled WGS sequence"/>
</dbReference>
<proteinExistence type="predicted"/>
<evidence type="ECO:0000256" key="2">
    <source>
        <dbReference type="ARBA" id="ARBA00022801"/>
    </source>
</evidence>
<dbReference type="SUPFAM" id="SSF53187">
    <property type="entry name" value="Zn-dependent exopeptidases"/>
    <property type="match status" value="1"/>
</dbReference>
<dbReference type="GO" id="GO:0016813">
    <property type="term" value="F:hydrolase activity, acting on carbon-nitrogen (but not peptide) bonds, in linear amidines"/>
    <property type="evidence" value="ECO:0007669"/>
    <property type="project" value="InterPro"/>
</dbReference>
<dbReference type="STRING" id="3088.A0A383VTT7"/>
<dbReference type="PANTHER" id="PTHR32494">
    <property type="entry name" value="ALLANTOATE DEIMINASE-RELATED"/>
    <property type="match status" value="1"/>
</dbReference>
<evidence type="ECO:0000313" key="5">
    <source>
        <dbReference type="Proteomes" id="UP000256970"/>
    </source>
</evidence>
<dbReference type="EMBL" id="FNXT01000845">
    <property type="protein sequence ID" value="SZX68192.1"/>
    <property type="molecule type" value="Genomic_DNA"/>
</dbReference>
<dbReference type="InterPro" id="IPR007484">
    <property type="entry name" value="Peptidase_M28"/>
</dbReference>
<dbReference type="InterPro" id="IPR010158">
    <property type="entry name" value="Amidase_Cbmase"/>
</dbReference>
<reference evidence="4 5" key="1">
    <citation type="submission" date="2016-10" db="EMBL/GenBank/DDBJ databases">
        <authorList>
            <person name="Cai Z."/>
        </authorList>
    </citation>
    <scope>NUCLEOTIDE SEQUENCE [LARGE SCALE GENOMIC DNA]</scope>
</reference>
<gene>
    <name evidence="4" type="ORF">BQ4739_LOCUS8563</name>
</gene>
<evidence type="ECO:0000259" key="3">
    <source>
        <dbReference type="Pfam" id="PF04389"/>
    </source>
</evidence>
<evidence type="ECO:0000256" key="1">
    <source>
        <dbReference type="ARBA" id="ARBA00022723"/>
    </source>
</evidence>
<dbReference type="PANTHER" id="PTHR32494:SF19">
    <property type="entry name" value="ALLANTOATE DEIMINASE-RELATED"/>
    <property type="match status" value="1"/>
</dbReference>
<dbReference type="Gene3D" id="3.40.630.10">
    <property type="entry name" value="Zn peptidases"/>
    <property type="match status" value="1"/>
</dbReference>
<keyword evidence="5" id="KW-1185">Reference proteome</keyword>
<keyword evidence="1" id="KW-0479">Metal-binding</keyword>
<dbReference type="AlphaFoldDB" id="A0A383VTT7"/>
<feature type="domain" description="Peptidase M28" evidence="3">
    <location>
        <begin position="75"/>
        <end position="157"/>
    </location>
</feature>
<keyword evidence="2" id="KW-0378">Hydrolase</keyword>
<evidence type="ECO:0000313" key="4">
    <source>
        <dbReference type="EMBL" id="SZX68192.1"/>
    </source>
</evidence>